<feature type="transmembrane region" description="Helical" evidence="1">
    <location>
        <begin position="1051"/>
        <end position="1074"/>
    </location>
</feature>
<keyword evidence="1" id="KW-0812">Transmembrane</keyword>
<feature type="transmembrane region" description="Helical" evidence="1">
    <location>
        <begin position="975"/>
        <end position="999"/>
    </location>
</feature>
<dbReference type="AlphaFoldDB" id="A0A0J6T6A7"/>
<sequence>MPLAADHDDLRTVSTLRRLFRRPSRRSPRRRANLIGRLRVVLALPVIALVVLISAWWFGAMRVALVADGPTFQLDRLVVTIPRGTEVPIGRAHLLQPPGESSAELDHVGLIHTPSGELRIRNRAKDRRLSLQRAGGGADGFYADRVELTGGPKGAVTRILVEGREVTVSDAGDDRFDIAVTGIGRFRLSIGITSLRAWLGAGFGWQPSGWVALHQAGPDGTLGKAVDTCAPGGWRETAQRMAQPLMIRWFRHAEMPVLYLGGDVTCRTRNAFQIALPSPKGLDELAITFGTDGKRLFLVPVGRQKRNLVVIERDRPGCPAGAPCRLAQTGLFGTSWLVAGTGDGGGRDRSEIQVSRFVAGRTSYDLTVAPAGDGAWRATIQPRANVPRFSQQECRWFLDRKPKAPDIEDALCPEPVPPPPPGATIAVHPTSPDQLFDRRLREPGLEWMEIASRFVVLACALLVAFRLADPVSGPGRPPSPVASILIRARRIGPVIVSVILAAMPEILARVTPAATPSFATLSFALTIANWAFAGIVLSLVPRTGRWLGLMWAILTGLAAIGAISLATYAGDVGTTRAAGHLVKHKLAFLDLLPPMVLAIVTAQQTVLRPMLASLVLDNRARYAVLRWMAPGALILLFLVWLLFGTQQGLGSFQPVEGGKFWFVVMVGAILVSLERSSRAVTLNPGGLSRAISLLIALAFMLALYAVPFLRSDYSPLLIITATSLVLVLVRFLPDLWRWTRARFRVLSERMHLPMRLRPPIYERPIPLIDWKVRRGTSFATILGATTAALGLAVLAVVVFGGTLFALALRLDPPEWPDTVDQQVAALEASLGIGRRVPIERVMTWIDLRYPDDAASPGAAKARSHVRFRDIGFQVVRSRVEIEDAECGLSPEMKGRVGLPGLGRAPNQAIEQFASAAALLFGLRLDEGGALCQPRERPDTTDPATATTILDPRGAHTIPVAENDFAAAYLIARHGVAAAMLLFAFQFAFVILAIASYVRLVSVKGGDRSDQIVRYLLSILLAGAATLFILQWSLAWSNSLGLIPVMGQPMTWLAAGTSHHLLMALPCSVTILLAMRSMAQPPARRSLRAPPL</sequence>
<feature type="transmembrane region" description="Helical" evidence="1">
    <location>
        <begin position="781"/>
        <end position="808"/>
    </location>
</feature>
<keyword evidence="1" id="KW-1133">Transmembrane helix</keyword>
<dbReference type="RefSeq" id="WP_048462044.1">
    <property type="nucleotide sequence ID" value="NZ_LABX01000011.1"/>
</dbReference>
<feature type="transmembrane region" description="Helical" evidence="1">
    <location>
        <begin position="547"/>
        <end position="566"/>
    </location>
</feature>
<evidence type="ECO:0000313" key="3">
    <source>
        <dbReference type="Proteomes" id="UP000035929"/>
    </source>
</evidence>
<reference evidence="2 3" key="1">
    <citation type="submission" date="2015-03" db="EMBL/GenBank/DDBJ databases">
        <title>Genome sequencing of Methylobacterium aquaticum DSM16371 type strain.</title>
        <authorList>
            <person name="Chaudhry V."/>
            <person name="Patil P.B."/>
        </authorList>
    </citation>
    <scope>NUCLEOTIDE SEQUENCE [LARGE SCALE GENOMIC DNA]</scope>
    <source>
        <strain evidence="2 3">DSM 16371</strain>
    </source>
</reference>
<feature type="transmembrane region" description="Helical" evidence="1">
    <location>
        <begin position="1011"/>
        <end position="1031"/>
    </location>
</feature>
<dbReference type="OrthoDB" id="8143474at2"/>
<feature type="transmembrane region" description="Helical" evidence="1">
    <location>
        <begin position="686"/>
        <end position="707"/>
    </location>
</feature>
<evidence type="ECO:0000256" key="1">
    <source>
        <dbReference type="SAM" id="Phobius"/>
    </source>
</evidence>
<dbReference type="PATRIC" id="fig|270351.6.peg.417"/>
<evidence type="ECO:0000313" key="2">
    <source>
        <dbReference type="EMBL" id="KMO41068.1"/>
    </source>
</evidence>
<feature type="transmembrane region" description="Helical" evidence="1">
    <location>
        <begin position="658"/>
        <end position="674"/>
    </location>
</feature>
<feature type="transmembrane region" description="Helical" evidence="1">
    <location>
        <begin position="623"/>
        <end position="643"/>
    </location>
</feature>
<proteinExistence type="predicted"/>
<dbReference type="EMBL" id="LABX01000011">
    <property type="protein sequence ID" value="KMO41068.1"/>
    <property type="molecule type" value="Genomic_DNA"/>
</dbReference>
<name>A0A0J6T6A7_9HYPH</name>
<organism evidence="2 3">
    <name type="scientific">Methylobacterium aquaticum</name>
    <dbReference type="NCBI Taxonomy" id="270351"/>
    <lineage>
        <taxon>Bacteria</taxon>
        <taxon>Pseudomonadati</taxon>
        <taxon>Pseudomonadota</taxon>
        <taxon>Alphaproteobacteria</taxon>
        <taxon>Hyphomicrobiales</taxon>
        <taxon>Methylobacteriaceae</taxon>
        <taxon>Methylobacterium</taxon>
    </lineage>
</organism>
<feature type="transmembrane region" description="Helical" evidence="1">
    <location>
        <begin position="519"/>
        <end position="540"/>
    </location>
</feature>
<feature type="transmembrane region" description="Helical" evidence="1">
    <location>
        <begin position="713"/>
        <end position="732"/>
    </location>
</feature>
<dbReference type="Proteomes" id="UP000035929">
    <property type="component" value="Unassembled WGS sequence"/>
</dbReference>
<keyword evidence="1" id="KW-0472">Membrane</keyword>
<comment type="caution">
    <text evidence="2">The sequence shown here is derived from an EMBL/GenBank/DDBJ whole genome shotgun (WGS) entry which is preliminary data.</text>
</comment>
<feature type="transmembrane region" description="Helical" evidence="1">
    <location>
        <begin position="34"/>
        <end position="58"/>
    </location>
</feature>
<protein>
    <submittedName>
        <fullName evidence="2">Uncharacterized protein</fullName>
    </submittedName>
</protein>
<gene>
    <name evidence="2" type="ORF">VP06_01410</name>
</gene>
<accession>A0A0J6T6A7</accession>